<feature type="chain" id="PRO_5012774277" description="TNFR-Cys domain-containing protein" evidence="2">
    <location>
        <begin position="19"/>
        <end position="368"/>
    </location>
</feature>
<dbReference type="EMBL" id="MPUH01000911">
    <property type="protein sequence ID" value="OMJ72321.1"/>
    <property type="molecule type" value="Genomic_DNA"/>
</dbReference>
<keyword evidence="1" id="KW-0472">Membrane</keyword>
<gene>
    <name evidence="3" type="ORF">SteCoe_29267</name>
</gene>
<keyword evidence="1" id="KW-0812">Transmembrane</keyword>
<keyword evidence="1" id="KW-1133">Transmembrane helix</keyword>
<keyword evidence="4" id="KW-1185">Reference proteome</keyword>
<dbReference type="PANTHER" id="PTHR23275">
    <property type="entry name" value="CABRIOLET.-RELATED"/>
    <property type="match status" value="1"/>
</dbReference>
<sequence>MLTLSIFLILSIASSCNTNYCQECSSTICTKCERYKYFDSNNICCTTSNCQDCSHSNICNKCQEGFSLQNSFCCPLNCFSCTLDSYCLICSEGYTPIDGLCMECPENCSTCNRNNFCYTCKEDYEMDLEQNCKSIDKYSNRTYLVPGCIGLSIVFVSSLLLYFVLKKINITKERTPTQIHNDESINNASFQDCSACCQNNDNPENTTFRPDVIASDIQLDIQPEIRPNDQNNRNNLSKSNKGVVLAPIVKEISGMNQDKQKLPSDEDQYLIKKKMYSSQYAGKQNPKFNKNDNDFRKEETIDYDERSSSNRTEKLSSSYKNYEKIPGKEEAKVNNLLASNKIKERDLKNSIKFIPPKFSYDDSINSED</sequence>
<proteinExistence type="predicted"/>
<comment type="caution">
    <text evidence="3">The sequence shown here is derived from an EMBL/GenBank/DDBJ whole genome shotgun (WGS) entry which is preliminary data.</text>
</comment>
<dbReference type="InterPro" id="IPR052798">
    <property type="entry name" value="Giardia_VSA"/>
</dbReference>
<reference evidence="3 4" key="1">
    <citation type="submission" date="2016-11" db="EMBL/GenBank/DDBJ databases">
        <title>The macronuclear genome of Stentor coeruleus: a giant cell with tiny introns.</title>
        <authorList>
            <person name="Slabodnick M."/>
            <person name="Ruby J.G."/>
            <person name="Reiff S.B."/>
            <person name="Swart E.C."/>
            <person name="Gosai S."/>
            <person name="Prabakaran S."/>
            <person name="Witkowska E."/>
            <person name="Larue G.E."/>
            <person name="Fisher S."/>
            <person name="Freeman R.M."/>
            <person name="Gunawardena J."/>
            <person name="Chu W."/>
            <person name="Stover N.A."/>
            <person name="Gregory B.D."/>
            <person name="Nowacki M."/>
            <person name="Derisi J."/>
            <person name="Roy S.W."/>
            <person name="Marshall W.F."/>
            <person name="Sood P."/>
        </authorList>
    </citation>
    <scope>NUCLEOTIDE SEQUENCE [LARGE SCALE GENOMIC DNA]</scope>
    <source>
        <strain evidence="3">WM001</strain>
    </source>
</reference>
<protein>
    <recommendedName>
        <fullName evidence="5">TNFR-Cys domain-containing protein</fullName>
    </recommendedName>
</protein>
<dbReference type="SUPFAM" id="SSF57184">
    <property type="entry name" value="Growth factor receptor domain"/>
    <property type="match status" value="1"/>
</dbReference>
<evidence type="ECO:0000256" key="2">
    <source>
        <dbReference type="SAM" id="SignalP"/>
    </source>
</evidence>
<dbReference type="OrthoDB" id="286906at2759"/>
<accession>A0A1R2B6C5</accession>
<dbReference type="InterPro" id="IPR009030">
    <property type="entry name" value="Growth_fac_rcpt_cys_sf"/>
</dbReference>
<dbReference type="Proteomes" id="UP000187209">
    <property type="component" value="Unassembled WGS sequence"/>
</dbReference>
<evidence type="ECO:0000313" key="4">
    <source>
        <dbReference type="Proteomes" id="UP000187209"/>
    </source>
</evidence>
<organism evidence="3 4">
    <name type="scientific">Stentor coeruleus</name>
    <dbReference type="NCBI Taxonomy" id="5963"/>
    <lineage>
        <taxon>Eukaryota</taxon>
        <taxon>Sar</taxon>
        <taxon>Alveolata</taxon>
        <taxon>Ciliophora</taxon>
        <taxon>Postciliodesmatophora</taxon>
        <taxon>Heterotrichea</taxon>
        <taxon>Heterotrichida</taxon>
        <taxon>Stentoridae</taxon>
        <taxon>Stentor</taxon>
    </lineage>
</organism>
<feature type="transmembrane region" description="Helical" evidence="1">
    <location>
        <begin position="143"/>
        <end position="165"/>
    </location>
</feature>
<keyword evidence="2" id="KW-0732">Signal</keyword>
<feature type="signal peptide" evidence="2">
    <location>
        <begin position="1"/>
        <end position="18"/>
    </location>
</feature>
<evidence type="ECO:0008006" key="5">
    <source>
        <dbReference type="Google" id="ProtNLM"/>
    </source>
</evidence>
<evidence type="ECO:0000256" key="1">
    <source>
        <dbReference type="SAM" id="Phobius"/>
    </source>
</evidence>
<evidence type="ECO:0000313" key="3">
    <source>
        <dbReference type="EMBL" id="OMJ72321.1"/>
    </source>
</evidence>
<name>A0A1R2B6C5_9CILI</name>
<dbReference type="PANTHER" id="PTHR23275:SF100">
    <property type="entry name" value="EGF-LIKE DOMAIN-CONTAINING PROTEIN"/>
    <property type="match status" value="1"/>
</dbReference>
<dbReference type="AlphaFoldDB" id="A0A1R2B6C5"/>